<dbReference type="EMBL" id="GGFM01010235">
    <property type="protein sequence ID" value="MBW30986.1"/>
    <property type="molecule type" value="Transcribed_RNA"/>
</dbReference>
<proteinExistence type="predicted"/>
<keyword evidence="1" id="KW-0732">Signal</keyword>
<feature type="signal peptide" evidence="1">
    <location>
        <begin position="1"/>
        <end position="18"/>
    </location>
</feature>
<protein>
    <submittedName>
        <fullName evidence="2">Putative secreted peptide</fullName>
    </submittedName>
</protein>
<sequence length="83" mass="9340">MKQLTLIMKLVSLSSTYSSTITDWNTLKNTDRTDKPSSDFRLFQNWISFLNASSSNTLCRIVTTTVIPSRYGFVSSSASFNES</sequence>
<name>A0A2M3ZR06_9DIPT</name>
<dbReference type="AlphaFoldDB" id="A0A2M3ZR06"/>
<feature type="chain" id="PRO_5014675915" evidence="1">
    <location>
        <begin position="19"/>
        <end position="83"/>
    </location>
</feature>
<organism evidence="2">
    <name type="scientific">Anopheles braziliensis</name>
    <dbReference type="NCBI Taxonomy" id="58242"/>
    <lineage>
        <taxon>Eukaryota</taxon>
        <taxon>Metazoa</taxon>
        <taxon>Ecdysozoa</taxon>
        <taxon>Arthropoda</taxon>
        <taxon>Hexapoda</taxon>
        <taxon>Insecta</taxon>
        <taxon>Pterygota</taxon>
        <taxon>Neoptera</taxon>
        <taxon>Endopterygota</taxon>
        <taxon>Diptera</taxon>
        <taxon>Nematocera</taxon>
        <taxon>Culicoidea</taxon>
        <taxon>Culicidae</taxon>
        <taxon>Anophelinae</taxon>
        <taxon>Anopheles</taxon>
    </lineage>
</organism>
<evidence type="ECO:0000313" key="2">
    <source>
        <dbReference type="EMBL" id="MBW30986.1"/>
    </source>
</evidence>
<reference evidence="2" key="1">
    <citation type="submission" date="2018-01" db="EMBL/GenBank/DDBJ databases">
        <title>An insight into the sialome of Amazonian anophelines.</title>
        <authorList>
            <person name="Ribeiro J.M."/>
            <person name="Scarpassa V."/>
            <person name="Calvo E."/>
        </authorList>
    </citation>
    <scope>NUCLEOTIDE SEQUENCE</scope>
    <source>
        <tissue evidence="2">Salivary glands</tissue>
    </source>
</reference>
<evidence type="ECO:0000256" key="1">
    <source>
        <dbReference type="SAM" id="SignalP"/>
    </source>
</evidence>
<accession>A0A2M3ZR06</accession>